<sequence>MVILLGSRRKQAAAARARAAGTTTSGITSGHTDERHKCEDKLLKSSALEGVAVSARSEPEPKRREQNIAGPTALKGFLQKNGVRRKKLLSRPAESSKPACVSIKKLSALPPARRRFPSVARKGDALAVSTPAGAVSQQIDGCSQLVKLLARVFNFFILSAQPRPARRANNTGGCVQVFTGLVGKGKDSITCTDREQLLPPLTLVWRLTAITSTQDDNPPLLKLTETIAKRPSGATPICDLRQCPERPPATYAR</sequence>
<keyword evidence="3" id="KW-1185">Reference proteome</keyword>
<evidence type="ECO:0000313" key="3">
    <source>
        <dbReference type="Proteomes" id="UP000299102"/>
    </source>
</evidence>
<evidence type="ECO:0000256" key="1">
    <source>
        <dbReference type="SAM" id="MobiDB-lite"/>
    </source>
</evidence>
<reference evidence="2 3" key="1">
    <citation type="journal article" date="2019" name="Commun. Biol.">
        <title>The bagworm genome reveals a unique fibroin gene that provides high tensile strength.</title>
        <authorList>
            <person name="Kono N."/>
            <person name="Nakamura H."/>
            <person name="Ohtoshi R."/>
            <person name="Tomita M."/>
            <person name="Numata K."/>
            <person name="Arakawa K."/>
        </authorList>
    </citation>
    <scope>NUCLEOTIDE SEQUENCE [LARGE SCALE GENOMIC DNA]</scope>
</reference>
<gene>
    <name evidence="2" type="ORF">EVAR_33452_1</name>
</gene>
<protein>
    <submittedName>
        <fullName evidence="2">Uncharacterized protein</fullName>
    </submittedName>
</protein>
<feature type="compositionally biased region" description="Low complexity" evidence="1">
    <location>
        <begin position="15"/>
        <end position="30"/>
    </location>
</feature>
<evidence type="ECO:0000313" key="2">
    <source>
        <dbReference type="EMBL" id="GBP49698.1"/>
    </source>
</evidence>
<dbReference type="Proteomes" id="UP000299102">
    <property type="component" value="Unassembled WGS sequence"/>
</dbReference>
<organism evidence="2 3">
    <name type="scientific">Eumeta variegata</name>
    <name type="common">Bagworm moth</name>
    <name type="synonym">Eumeta japonica</name>
    <dbReference type="NCBI Taxonomy" id="151549"/>
    <lineage>
        <taxon>Eukaryota</taxon>
        <taxon>Metazoa</taxon>
        <taxon>Ecdysozoa</taxon>
        <taxon>Arthropoda</taxon>
        <taxon>Hexapoda</taxon>
        <taxon>Insecta</taxon>
        <taxon>Pterygota</taxon>
        <taxon>Neoptera</taxon>
        <taxon>Endopterygota</taxon>
        <taxon>Lepidoptera</taxon>
        <taxon>Glossata</taxon>
        <taxon>Ditrysia</taxon>
        <taxon>Tineoidea</taxon>
        <taxon>Psychidae</taxon>
        <taxon>Oiketicinae</taxon>
        <taxon>Eumeta</taxon>
    </lineage>
</organism>
<dbReference type="AlphaFoldDB" id="A0A4C1WEB9"/>
<name>A0A4C1WEB9_EUMVA</name>
<dbReference type="EMBL" id="BGZK01000551">
    <property type="protein sequence ID" value="GBP49698.1"/>
    <property type="molecule type" value="Genomic_DNA"/>
</dbReference>
<feature type="region of interest" description="Disordered" evidence="1">
    <location>
        <begin position="15"/>
        <end position="36"/>
    </location>
</feature>
<accession>A0A4C1WEB9</accession>
<comment type="caution">
    <text evidence="2">The sequence shown here is derived from an EMBL/GenBank/DDBJ whole genome shotgun (WGS) entry which is preliminary data.</text>
</comment>
<proteinExistence type="predicted"/>